<feature type="domain" description="DUF218" evidence="2">
    <location>
        <begin position="78"/>
        <end position="249"/>
    </location>
</feature>
<dbReference type="Proteomes" id="UP000290407">
    <property type="component" value="Unassembled WGS sequence"/>
</dbReference>
<dbReference type="GO" id="GO:0000270">
    <property type="term" value="P:peptidoglycan metabolic process"/>
    <property type="evidence" value="ECO:0007669"/>
    <property type="project" value="TreeGrafter"/>
</dbReference>
<evidence type="ECO:0000313" key="3">
    <source>
        <dbReference type="EMBL" id="RYC71953.1"/>
    </source>
</evidence>
<evidence type="ECO:0000259" key="2">
    <source>
        <dbReference type="Pfam" id="PF02698"/>
    </source>
</evidence>
<accession>A0A4Q2UQC5</accession>
<sequence>MFYFFSKVLSYFITPAGWLVALLVLALFTRSHRRRRWLAGGALAVFWLFGNTFLVNEFARWWEYGPVAVPADTTTRIAVVLTGGMMDGMTPIPDRRFLLDREADRAGQALYLYKQGAVRTILISGGNGDLPFQPGIVSDEGQMTARFLETAGVRREDIILENKSKNTRENALFTARLLRKQFGTNRCVLVTSAWHMRRTVGCFRKAGVEVVPFPGSFMSHQRTFVPGEWLLPNAQAFQDAYYLVKEGVGYMAYRLVGYI</sequence>
<dbReference type="InterPro" id="IPR051599">
    <property type="entry name" value="Cell_Envelope_Assoc"/>
</dbReference>
<dbReference type="RefSeq" id="WP_129600980.1">
    <property type="nucleotide sequence ID" value="NZ_SBLB01000001.1"/>
</dbReference>
<protein>
    <submittedName>
        <fullName evidence="3">YdcF family protein</fullName>
    </submittedName>
</protein>
<comment type="caution">
    <text evidence="3">The sequence shown here is derived from an EMBL/GenBank/DDBJ whole genome shotgun (WGS) entry which is preliminary data.</text>
</comment>
<reference evidence="3 4" key="1">
    <citation type="submission" date="2019-01" db="EMBL/GenBank/DDBJ databases">
        <title>Spirosoma flava sp. nov., a propanil-degrading bacterium isolated from herbicide-contaminated soil.</title>
        <authorList>
            <person name="Zhang L."/>
            <person name="Jiang J.-D."/>
        </authorList>
    </citation>
    <scope>NUCLEOTIDE SEQUENCE [LARGE SCALE GENOMIC DNA]</scope>
    <source>
        <strain evidence="3 4">TY50</strain>
    </source>
</reference>
<dbReference type="PANTHER" id="PTHR30336:SF4">
    <property type="entry name" value="ENVELOPE BIOGENESIS FACTOR ELYC"/>
    <property type="match status" value="1"/>
</dbReference>
<dbReference type="CDD" id="cd06259">
    <property type="entry name" value="YdcF-like"/>
    <property type="match status" value="1"/>
</dbReference>
<organism evidence="3 4">
    <name type="scientific">Spirosoma sordidisoli</name>
    <dbReference type="NCBI Taxonomy" id="2502893"/>
    <lineage>
        <taxon>Bacteria</taxon>
        <taxon>Pseudomonadati</taxon>
        <taxon>Bacteroidota</taxon>
        <taxon>Cytophagia</taxon>
        <taxon>Cytophagales</taxon>
        <taxon>Cytophagaceae</taxon>
        <taxon>Spirosoma</taxon>
    </lineage>
</organism>
<evidence type="ECO:0000256" key="1">
    <source>
        <dbReference type="SAM" id="Phobius"/>
    </source>
</evidence>
<dbReference type="GO" id="GO:0043164">
    <property type="term" value="P:Gram-negative-bacterium-type cell wall biogenesis"/>
    <property type="evidence" value="ECO:0007669"/>
    <property type="project" value="TreeGrafter"/>
</dbReference>
<dbReference type="InterPro" id="IPR003848">
    <property type="entry name" value="DUF218"/>
</dbReference>
<keyword evidence="1" id="KW-1133">Transmembrane helix</keyword>
<keyword evidence="1" id="KW-0812">Transmembrane</keyword>
<evidence type="ECO:0000313" key="4">
    <source>
        <dbReference type="Proteomes" id="UP000290407"/>
    </source>
</evidence>
<dbReference type="Pfam" id="PF02698">
    <property type="entry name" value="DUF218"/>
    <property type="match status" value="1"/>
</dbReference>
<keyword evidence="4" id="KW-1185">Reference proteome</keyword>
<dbReference type="GO" id="GO:0005886">
    <property type="term" value="C:plasma membrane"/>
    <property type="evidence" value="ECO:0007669"/>
    <property type="project" value="TreeGrafter"/>
</dbReference>
<gene>
    <name evidence="3" type="ORF">EQG79_07470</name>
</gene>
<proteinExistence type="predicted"/>
<dbReference type="EMBL" id="SBLB01000001">
    <property type="protein sequence ID" value="RYC71953.1"/>
    <property type="molecule type" value="Genomic_DNA"/>
</dbReference>
<dbReference type="Gene3D" id="3.40.50.620">
    <property type="entry name" value="HUPs"/>
    <property type="match status" value="1"/>
</dbReference>
<keyword evidence="1" id="KW-0472">Membrane</keyword>
<dbReference type="AlphaFoldDB" id="A0A4Q2UQC5"/>
<feature type="transmembrane region" description="Helical" evidence="1">
    <location>
        <begin position="37"/>
        <end position="55"/>
    </location>
</feature>
<feature type="transmembrane region" description="Helical" evidence="1">
    <location>
        <begin position="12"/>
        <end position="30"/>
    </location>
</feature>
<name>A0A4Q2UQC5_9BACT</name>
<dbReference type="InterPro" id="IPR014729">
    <property type="entry name" value="Rossmann-like_a/b/a_fold"/>
</dbReference>
<dbReference type="PANTHER" id="PTHR30336">
    <property type="entry name" value="INNER MEMBRANE PROTEIN, PROBABLE PERMEASE"/>
    <property type="match status" value="1"/>
</dbReference>